<dbReference type="SMART" id="SM00382">
    <property type="entry name" value="AAA"/>
    <property type="match status" value="1"/>
</dbReference>
<sequence>MEGMNMVEISFNQVSHSFGSHEILRQLTCSFHGGVITSVAGGNGSGKSTLLRLAGRLILPTKGKIETTLDGKSICGADYRRILAMATPEMELYTRLSVCENLTFFLSARGICPADGLLEGLLERVGLPSEVLPRMAGELSTGMRQRVRLAVLLGADAPIWLLDEPGLALDVHGRELLTAEARHAAERGRLILWATNEPEERKAADACIDLTDSSARCC</sequence>
<dbReference type="Proteomes" id="UP000005309">
    <property type="component" value="Unassembled WGS sequence"/>
</dbReference>
<dbReference type="SUPFAM" id="SSF52540">
    <property type="entry name" value="P-loop containing nucleoside triphosphate hydrolases"/>
    <property type="match status" value="1"/>
</dbReference>
<dbReference type="Gene3D" id="3.40.50.300">
    <property type="entry name" value="P-loop containing nucleotide triphosphate hydrolases"/>
    <property type="match status" value="1"/>
</dbReference>
<keyword evidence="9" id="KW-1185">Reference proteome</keyword>
<evidence type="ECO:0000256" key="6">
    <source>
        <dbReference type="ARBA" id="ARBA00023136"/>
    </source>
</evidence>
<gene>
    <name evidence="8" type="primary">ccmA</name>
    <name evidence="8" type="ORF">HMPREF0908_0037</name>
</gene>
<evidence type="ECO:0000256" key="2">
    <source>
        <dbReference type="ARBA" id="ARBA00022741"/>
    </source>
</evidence>
<dbReference type="InterPro" id="IPR003439">
    <property type="entry name" value="ABC_transporter-like_ATP-bd"/>
</dbReference>
<comment type="caution">
    <text evidence="8">The sequence shown here is derived from an EMBL/GenBank/DDBJ whole genome shotgun (WGS) entry which is preliminary data.</text>
</comment>
<keyword evidence="4 8" id="KW-0067">ATP-binding</keyword>
<dbReference type="InterPro" id="IPR003593">
    <property type="entry name" value="AAA+_ATPase"/>
</dbReference>
<dbReference type="HOGENOM" id="CLU_000604_1_2_9"/>
<dbReference type="STRING" id="638302.HMPREF0908_0037"/>
<dbReference type="PANTHER" id="PTHR43499:SF1">
    <property type="entry name" value="ABC TRANSPORTER I FAMILY MEMBER 1"/>
    <property type="match status" value="1"/>
</dbReference>
<evidence type="ECO:0000256" key="4">
    <source>
        <dbReference type="ARBA" id="ARBA00022840"/>
    </source>
</evidence>
<feature type="domain" description="ABC transporter" evidence="7">
    <location>
        <begin position="9"/>
        <end position="214"/>
    </location>
</feature>
<organism evidence="8 9">
    <name type="scientific">Selenomonas flueggei ATCC 43531</name>
    <dbReference type="NCBI Taxonomy" id="638302"/>
    <lineage>
        <taxon>Bacteria</taxon>
        <taxon>Bacillati</taxon>
        <taxon>Bacillota</taxon>
        <taxon>Negativicutes</taxon>
        <taxon>Selenomonadales</taxon>
        <taxon>Selenomonadaceae</taxon>
        <taxon>Selenomonas</taxon>
    </lineage>
</organism>
<dbReference type="PROSITE" id="PS50893">
    <property type="entry name" value="ABC_TRANSPORTER_2"/>
    <property type="match status" value="1"/>
</dbReference>
<dbReference type="EC" id="3.6.3.41" evidence="8"/>
<keyword evidence="3" id="KW-0201">Cytochrome c-type biogenesis</keyword>
<dbReference type="GO" id="GO:0016887">
    <property type="term" value="F:ATP hydrolysis activity"/>
    <property type="evidence" value="ECO:0007669"/>
    <property type="project" value="InterPro"/>
</dbReference>
<evidence type="ECO:0000256" key="3">
    <source>
        <dbReference type="ARBA" id="ARBA00022748"/>
    </source>
</evidence>
<proteinExistence type="predicted"/>
<evidence type="ECO:0000313" key="9">
    <source>
        <dbReference type="Proteomes" id="UP000005309"/>
    </source>
</evidence>
<evidence type="ECO:0000256" key="1">
    <source>
        <dbReference type="ARBA" id="ARBA00022448"/>
    </source>
</evidence>
<dbReference type="GO" id="GO:0022857">
    <property type="term" value="F:transmembrane transporter activity"/>
    <property type="evidence" value="ECO:0007669"/>
    <property type="project" value="InterPro"/>
</dbReference>
<dbReference type="PANTHER" id="PTHR43499">
    <property type="entry name" value="ABC TRANSPORTER I FAMILY MEMBER 1"/>
    <property type="match status" value="1"/>
</dbReference>
<name>C4V0J3_9FIRM</name>
<keyword evidence="6" id="KW-0472">Membrane</keyword>
<dbReference type="AlphaFoldDB" id="C4V0J3"/>
<dbReference type="OrthoDB" id="9804819at2"/>
<keyword evidence="5" id="KW-1278">Translocase</keyword>
<dbReference type="eggNOG" id="COG1131">
    <property type="taxonomic scope" value="Bacteria"/>
</dbReference>
<dbReference type="InterPro" id="IPR005895">
    <property type="entry name" value="ABC_transptr_haem_export_CcmA"/>
</dbReference>
<protein>
    <submittedName>
        <fullName evidence="8">ABC transporter, ATP-binding protein</fullName>
        <ecNumber evidence="8">3.6.3.41</ecNumber>
    </submittedName>
</protein>
<dbReference type="GO" id="GO:0017004">
    <property type="term" value="P:cytochrome complex assembly"/>
    <property type="evidence" value="ECO:0007669"/>
    <property type="project" value="UniProtKB-KW"/>
</dbReference>
<evidence type="ECO:0000256" key="5">
    <source>
        <dbReference type="ARBA" id="ARBA00022967"/>
    </source>
</evidence>
<dbReference type="Pfam" id="PF00005">
    <property type="entry name" value="ABC_tran"/>
    <property type="match status" value="1"/>
</dbReference>
<accession>C4V0J3</accession>
<keyword evidence="8" id="KW-0378">Hydrolase</keyword>
<evidence type="ECO:0000259" key="7">
    <source>
        <dbReference type="PROSITE" id="PS50893"/>
    </source>
</evidence>
<dbReference type="GO" id="GO:0005524">
    <property type="term" value="F:ATP binding"/>
    <property type="evidence" value="ECO:0007669"/>
    <property type="project" value="UniProtKB-KW"/>
</dbReference>
<dbReference type="InterPro" id="IPR027417">
    <property type="entry name" value="P-loop_NTPase"/>
</dbReference>
<keyword evidence="1" id="KW-0813">Transport</keyword>
<evidence type="ECO:0000313" key="8">
    <source>
        <dbReference type="EMBL" id="EEQ49665.1"/>
    </source>
</evidence>
<reference evidence="8 9" key="1">
    <citation type="submission" date="2009-04" db="EMBL/GenBank/DDBJ databases">
        <authorList>
            <person name="Qin X."/>
            <person name="Bachman B."/>
            <person name="Battles P."/>
            <person name="Bell A."/>
            <person name="Bess C."/>
            <person name="Bickham C."/>
            <person name="Chaboub L."/>
            <person name="Chen D."/>
            <person name="Coyle M."/>
            <person name="Deiros D.R."/>
            <person name="Dinh H."/>
            <person name="Forbes L."/>
            <person name="Fowler G."/>
            <person name="Francisco L."/>
            <person name="Fu Q."/>
            <person name="Gubbala S."/>
            <person name="Hale W."/>
            <person name="Han Y."/>
            <person name="Hemphill L."/>
            <person name="Highlander S.K."/>
            <person name="Hirani K."/>
            <person name="Hogues M."/>
            <person name="Jackson L."/>
            <person name="Jakkamsetti A."/>
            <person name="Javaid M."/>
            <person name="Jiang H."/>
            <person name="Korchina V."/>
            <person name="Kovar C."/>
            <person name="Lara F."/>
            <person name="Lee S."/>
            <person name="Mata R."/>
            <person name="Mathew T."/>
            <person name="Moen C."/>
            <person name="Morales K."/>
            <person name="Munidasa M."/>
            <person name="Nazareth L."/>
            <person name="Ngo R."/>
            <person name="Nguyen L."/>
            <person name="Okwuonu G."/>
            <person name="Ongeri F."/>
            <person name="Patil S."/>
            <person name="Petrosino J."/>
            <person name="Pham C."/>
            <person name="Pham P."/>
            <person name="Pu L.-L."/>
            <person name="Puazo M."/>
            <person name="Raj R."/>
            <person name="Reid J."/>
            <person name="Rouhana J."/>
            <person name="Saada N."/>
            <person name="Shang Y."/>
            <person name="Simmons D."/>
            <person name="Thornton R."/>
            <person name="Warren J."/>
            <person name="Weissenberger G."/>
            <person name="Zhang J."/>
            <person name="Zhang L."/>
            <person name="Zhou C."/>
            <person name="Zhu D."/>
            <person name="Muzny D."/>
            <person name="Worley K."/>
            <person name="Gibbs R."/>
        </authorList>
    </citation>
    <scope>NUCLEOTIDE SEQUENCE [LARGE SCALE GENOMIC DNA]</scope>
    <source>
        <strain evidence="8 9">ATCC 43531</strain>
    </source>
</reference>
<keyword evidence="2" id="KW-0547">Nucleotide-binding</keyword>
<dbReference type="EMBL" id="ACLA01000001">
    <property type="protein sequence ID" value="EEQ49665.1"/>
    <property type="molecule type" value="Genomic_DNA"/>
</dbReference>